<protein>
    <submittedName>
        <fullName evidence="1">Uncharacterized protein</fullName>
    </submittedName>
</protein>
<keyword evidence="2" id="KW-1185">Reference proteome</keyword>
<name>A0ACB8WZC0_9TELE</name>
<sequence>MDVSSSLHDLHLSSSEKPLPSPALPPITELLSQLREKLIGVSDSETSSLIGHVERLFQTADPHWLFFPVSANQDDEWAGLQAAYGSLISALIGCAALPLFEDDRSSLPAAAYQSVPNRAEPVCSALTALLGTLGNWESGGGARGSQTGLLLAVAPPVCVFAVTHFQDQPWTSSSSRAAARSLQEALLRAGGWRDPPHLLMGDQSRDEEEEGGRSRGILGGVLDVLQPQLTKDSCSSCEAVKLVFAWTLLQVTRPSLSPHLPRLLPPSLLLNDHYRPENCILGVRCLHHIVLNTPAADLCQFNQAEVIYQALFKHLYTTEAAVIEQPVLAALLDLLLVLEKPPSSLAPSSSRRKPCRHDNVLRLVLTHMEAEHKVALRHVYASALPPYIDRMGVAVCRHLQRLERVVQGYLEIRDPPEETSRLKMLEVLQKTSRAAWPRMACRADSLLCCLLKLLLDVSSDSQLSDSVRQQLMNRASLCIRLLDSCSHGALQVSLPADRLTCTCLTQLVIDSIVTAKSESLAAVSLRVTSCCIHVTWEISAVKRFFKILDEDFSETPAPPAGRQQLLQPGGAQLPSNSNCGDREVMQHTWKSDCNRHGESRSAVSCQTQQRATEDG</sequence>
<evidence type="ECO:0000313" key="1">
    <source>
        <dbReference type="EMBL" id="KAI3373000.1"/>
    </source>
</evidence>
<organism evidence="1 2">
    <name type="scientific">Scortum barcoo</name>
    <name type="common">barcoo grunter</name>
    <dbReference type="NCBI Taxonomy" id="214431"/>
    <lineage>
        <taxon>Eukaryota</taxon>
        <taxon>Metazoa</taxon>
        <taxon>Chordata</taxon>
        <taxon>Craniata</taxon>
        <taxon>Vertebrata</taxon>
        <taxon>Euteleostomi</taxon>
        <taxon>Actinopterygii</taxon>
        <taxon>Neopterygii</taxon>
        <taxon>Teleostei</taxon>
        <taxon>Neoteleostei</taxon>
        <taxon>Acanthomorphata</taxon>
        <taxon>Eupercaria</taxon>
        <taxon>Centrarchiformes</taxon>
        <taxon>Terapontoidei</taxon>
        <taxon>Terapontidae</taxon>
        <taxon>Scortum</taxon>
    </lineage>
</organism>
<gene>
    <name evidence="1" type="ORF">L3Q82_023440</name>
</gene>
<dbReference type="Proteomes" id="UP000831701">
    <property type="component" value="Chromosome 5"/>
</dbReference>
<dbReference type="EMBL" id="CM041535">
    <property type="protein sequence ID" value="KAI3373000.1"/>
    <property type="molecule type" value="Genomic_DNA"/>
</dbReference>
<reference evidence="1" key="1">
    <citation type="submission" date="2022-04" db="EMBL/GenBank/DDBJ databases">
        <title>Jade perch genome.</title>
        <authorList>
            <person name="Chao B."/>
        </authorList>
    </citation>
    <scope>NUCLEOTIDE SEQUENCE</scope>
    <source>
        <strain evidence="1">CB-2022</strain>
    </source>
</reference>
<feature type="non-terminal residue" evidence="1">
    <location>
        <position position="615"/>
    </location>
</feature>
<comment type="caution">
    <text evidence="1">The sequence shown here is derived from an EMBL/GenBank/DDBJ whole genome shotgun (WGS) entry which is preliminary data.</text>
</comment>
<proteinExistence type="predicted"/>
<evidence type="ECO:0000313" key="2">
    <source>
        <dbReference type="Proteomes" id="UP000831701"/>
    </source>
</evidence>
<accession>A0ACB8WZC0</accession>